<evidence type="ECO:0000256" key="3">
    <source>
        <dbReference type="ARBA" id="ARBA00022475"/>
    </source>
</evidence>
<keyword evidence="5 12" id="KW-1133">Transmembrane helix</keyword>
<feature type="compositionally biased region" description="Gly residues" evidence="11">
    <location>
        <begin position="210"/>
        <end position="221"/>
    </location>
</feature>
<feature type="compositionally biased region" description="Low complexity" evidence="11">
    <location>
        <begin position="167"/>
        <end position="179"/>
    </location>
</feature>
<dbReference type="GO" id="GO:0005886">
    <property type="term" value="C:plasma membrane"/>
    <property type="evidence" value="ECO:0007669"/>
    <property type="project" value="UniProtKB-SubCell"/>
</dbReference>
<comment type="subcellular location">
    <subcellularLocation>
        <location evidence="1">Cell membrane</location>
        <topology evidence="1">Multi-pass membrane protein</topology>
    </subcellularLocation>
</comment>
<sequence>MPSFGTTIKGAANFASASIFEGRMTWGGVVGDIGVVGGAGADTVSLISIGRGAGATIGGVSDGDGSERGGLVSSRGNNGTGFQTGIGDPAVKGVGELGARVAETRRTFGSRGTGVNIIAATSGSIGKPTIAAARADGCGAAVGGDRGRGGTCEGSSSGVRPGGGPVGSTAGAVGSAARVTGGGSGGDGSVSNNVAGAGASGGGGGGGIGASAGSGDGGGGGRAREASASGSGGGSVSGGDRGGSNSANGGSGGSRGRVGEIGEIGEIGRVARVAGGSGGGGGAGSASGLSHGGGIVGNGGNEGGGGAMGSHAAEGELLFGFEEMMEDFGSSFNSSFNESFFSWNGSLYNETYLVLGEGMYPSGYSLPHIVLASIVVTLLMIVIVVGNMLVIIAIATEKALKNIQNWFIASLAVADFFLGLVIMPFSLANEIMGYWIFGYWWCDIYSAMDVLLCTASIMNLCLISLDRFWSITQAVDYLKKRTPARAALMIALVWLLSALVCIPPLLGWKRPTPEEKYPKCKLSEDIGYVLYSALGSFYIPSCIMVFVYIRIYFAAKARARRGIRKQPRPRPVAPAQSPNIRQTSFTQNMSAVDIERTPGRALMENVATIENQPVQIPIVTCDFASDVSTSEAEPPGGSPSLPLEEKDTLKVSIPMPMQKNALRATLSVNGAEDEASASSSTSASGQSSIPMRCRAPSVGIDVDMVSEFDPSSSDSGVVSRCAVVKPLKLRLCQPIFGRKAIGKLKRDQGAKGGGAGATKSGHSPRGGSEGITPMGSSIEVAKPVKPRDPEREKRRLARKKEKRATLILGLIMGSFIACWLPFFFLYIVKPLFPSLAIPGPVFVIVFWLGYMNSALNPVIYTVFNKDFRRAFRRILFK</sequence>
<evidence type="ECO:0000256" key="2">
    <source>
        <dbReference type="ARBA" id="ARBA00010663"/>
    </source>
</evidence>
<keyword evidence="14" id="KW-1185">Reference proteome</keyword>
<dbReference type="CTD" id="42258"/>
<proteinExistence type="inferred from homology"/>
<dbReference type="AlphaFoldDB" id="A0AAJ7BVV5"/>
<feature type="transmembrane region" description="Helical" evidence="12">
    <location>
        <begin position="369"/>
        <end position="394"/>
    </location>
</feature>
<organism evidence="14 15">
    <name type="scientific">Cephus cinctus</name>
    <name type="common">Wheat stem sawfly</name>
    <dbReference type="NCBI Taxonomy" id="211228"/>
    <lineage>
        <taxon>Eukaryota</taxon>
        <taxon>Metazoa</taxon>
        <taxon>Ecdysozoa</taxon>
        <taxon>Arthropoda</taxon>
        <taxon>Hexapoda</taxon>
        <taxon>Insecta</taxon>
        <taxon>Pterygota</taxon>
        <taxon>Neoptera</taxon>
        <taxon>Endopterygota</taxon>
        <taxon>Hymenoptera</taxon>
        <taxon>Cephoidea</taxon>
        <taxon>Cephidae</taxon>
        <taxon>Cephus</taxon>
    </lineage>
</organism>
<evidence type="ECO:0000256" key="10">
    <source>
        <dbReference type="RuleBase" id="RU000688"/>
    </source>
</evidence>
<dbReference type="SMART" id="SM01381">
    <property type="entry name" value="7TM_GPCR_Srsx"/>
    <property type="match status" value="1"/>
</dbReference>
<dbReference type="Pfam" id="PF00001">
    <property type="entry name" value="7tm_1"/>
    <property type="match status" value="1"/>
</dbReference>
<evidence type="ECO:0000256" key="4">
    <source>
        <dbReference type="ARBA" id="ARBA00022692"/>
    </source>
</evidence>
<evidence type="ECO:0000256" key="8">
    <source>
        <dbReference type="ARBA" id="ARBA00023170"/>
    </source>
</evidence>
<feature type="transmembrane region" description="Helical" evidence="12">
    <location>
        <begin position="804"/>
        <end position="828"/>
    </location>
</feature>
<reference evidence="15" key="1">
    <citation type="submission" date="2025-08" db="UniProtKB">
        <authorList>
            <consortium name="RefSeq"/>
        </authorList>
    </citation>
    <scope>IDENTIFICATION</scope>
</reference>
<feature type="compositionally biased region" description="Gly residues" evidence="11">
    <location>
        <begin position="143"/>
        <end position="152"/>
    </location>
</feature>
<dbReference type="PANTHER" id="PTHR24248:SF189">
    <property type="entry name" value="ALPHA2-ADRENERGIC-LIKE OCTOPAMINE RECEPTOR, ISOFORM B"/>
    <property type="match status" value="1"/>
</dbReference>
<evidence type="ECO:0000256" key="11">
    <source>
        <dbReference type="SAM" id="MobiDB-lite"/>
    </source>
</evidence>
<feature type="region of interest" description="Disordered" evidence="11">
    <location>
        <begin position="564"/>
        <end position="588"/>
    </location>
</feature>
<dbReference type="GO" id="GO:0004930">
    <property type="term" value="F:G protein-coupled receptor activity"/>
    <property type="evidence" value="ECO:0007669"/>
    <property type="project" value="UniProtKB-KW"/>
</dbReference>
<feature type="region of interest" description="Disordered" evidence="11">
    <location>
        <begin position="210"/>
        <end position="262"/>
    </location>
</feature>
<dbReference type="SUPFAM" id="SSF81321">
    <property type="entry name" value="Family A G protein-coupled receptor-like"/>
    <property type="match status" value="1"/>
</dbReference>
<feature type="compositionally biased region" description="Gly residues" evidence="11">
    <location>
        <begin position="230"/>
        <end position="242"/>
    </location>
</feature>
<dbReference type="RefSeq" id="XP_015594856.2">
    <property type="nucleotide sequence ID" value="XM_015739370.2"/>
</dbReference>
<feature type="transmembrane region" description="Helical" evidence="12">
    <location>
        <begin position="445"/>
        <end position="465"/>
    </location>
</feature>
<dbReference type="InterPro" id="IPR000276">
    <property type="entry name" value="GPCR_Rhodpsn"/>
</dbReference>
<evidence type="ECO:0000256" key="5">
    <source>
        <dbReference type="ARBA" id="ARBA00022989"/>
    </source>
</evidence>
<dbReference type="Gene3D" id="1.20.1070.10">
    <property type="entry name" value="Rhodopsin 7-helix transmembrane proteins"/>
    <property type="match status" value="2"/>
</dbReference>
<feature type="transmembrane region" description="Helical" evidence="12">
    <location>
        <begin position="486"/>
        <end position="508"/>
    </location>
</feature>
<feature type="region of interest" description="Disordered" evidence="11">
    <location>
        <begin position="746"/>
        <end position="797"/>
    </location>
</feature>
<feature type="compositionally biased region" description="Low complexity" evidence="11">
    <location>
        <begin position="676"/>
        <end position="688"/>
    </location>
</feature>
<evidence type="ECO:0000256" key="6">
    <source>
        <dbReference type="ARBA" id="ARBA00023040"/>
    </source>
</evidence>
<name>A0AAJ7BVV5_CEPCN</name>
<feature type="transmembrane region" description="Helical" evidence="12">
    <location>
        <begin position="406"/>
        <end position="425"/>
    </location>
</feature>
<protein>
    <submittedName>
        <fullName evidence="15">Alpha-2B adrenergic receptor</fullName>
    </submittedName>
</protein>
<dbReference type="PROSITE" id="PS50262">
    <property type="entry name" value="G_PROTEIN_RECEP_F1_2"/>
    <property type="match status" value="1"/>
</dbReference>
<dbReference type="KEGG" id="ccin:107267531"/>
<keyword evidence="8 10" id="KW-0675">Receptor</keyword>
<evidence type="ECO:0000256" key="9">
    <source>
        <dbReference type="ARBA" id="ARBA00023224"/>
    </source>
</evidence>
<keyword evidence="6 10" id="KW-0297">G-protein coupled receptor</keyword>
<dbReference type="FunFam" id="1.20.1070.10:FF:000303">
    <property type="entry name" value="Blast:Alpha-2C adrenergic receptor"/>
    <property type="match status" value="1"/>
</dbReference>
<evidence type="ECO:0000259" key="13">
    <source>
        <dbReference type="PROSITE" id="PS50262"/>
    </source>
</evidence>
<comment type="similarity">
    <text evidence="2 10">Belongs to the G-protein coupled receptor 1 family.</text>
</comment>
<feature type="compositionally biased region" description="Polar residues" evidence="11">
    <location>
        <begin position="576"/>
        <end position="588"/>
    </location>
</feature>
<feature type="region of interest" description="Disordered" evidence="11">
    <location>
        <begin position="672"/>
        <end position="692"/>
    </location>
</feature>
<dbReference type="CDD" id="cd15059">
    <property type="entry name" value="7tmA_alpha2_AR"/>
    <property type="match status" value="1"/>
</dbReference>
<keyword evidence="9 10" id="KW-0807">Transducer</keyword>
<dbReference type="InterPro" id="IPR017452">
    <property type="entry name" value="GPCR_Rhodpsn_7TM"/>
</dbReference>
<feature type="transmembrane region" description="Helical" evidence="12">
    <location>
        <begin position="528"/>
        <end position="555"/>
    </location>
</feature>
<dbReference type="Proteomes" id="UP000694920">
    <property type="component" value="Unplaced"/>
</dbReference>
<evidence type="ECO:0000256" key="1">
    <source>
        <dbReference type="ARBA" id="ARBA00004651"/>
    </source>
</evidence>
<evidence type="ECO:0000313" key="14">
    <source>
        <dbReference type="Proteomes" id="UP000694920"/>
    </source>
</evidence>
<dbReference type="PRINTS" id="PR00237">
    <property type="entry name" value="GPCRRHODOPSN"/>
</dbReference>
<keyword evidence="3" id="KW-1003">Cell membrane</keyword>
<feature type="region of interest" description="Disordered" evidence="11">
    <location>
        <begin position="143"/>
        <end position="187"/>
    </location>
</feature>
<feature type="domain" description="G-protein coupled receptors family 1 profile" evidence="13">
    <location>
        <begin position="386"/>
        <end position="860"/>
    </location>
</feature>
<keyword evidence="4 10" id="KW-0812">Transmembrane</keyword>
<accession>A0AAJ7BVV5</accession>
<evidence type="ECO:0000256" key="12">
    <source>
        <dbReference type="SAM" id="Phobius"/>
    </source>
</evidence>
<evidence type="ECO:0000313" key="15">
    <source>
        <dbReference type="RefSeq" id="XP_015594856.2"/>
    </source>
</evidence>
<keyword evidence="7 12" id="KW-0472">Membrane</keyword>
<feature type="transmembrane region" description="Helical" evidence="12">
    <location>
        <begin position="840"/>
        <end position="863"/>
    </location>
</feature>
<dbReference type="PROSITE" id="PS00237">
    <property type="entry name" value="G_PROTEIN_RECEP_F1_1"/>
    <property type="match status" value="1"/>
</dbReference>
<evidence type="ECO:0000256" key="7">
    <source>
        <dbReference type="ARBA" id="ARBA00023136"/>
    </source>
</evidence>
<dbReference type="GeneID" id="107267531"/>
<dbReference type="PANTHER" id="PTHR24248">
    <property type="entry name" value="ADRENERGIC RECEPTOR-RELATED G-PROTEIN COUPLED RECEPTOR"/>
    <property type="match status" value="1"/>
</dbReference>
<gene>
    <name evidence="15" type="primary">LOC107267531</name>
</gene>